<evidence type="ECO:0000313" key="3">
    <source>
        <dbReference type="EMBL" id="OUQ11668.1"/>
    </source>
</evidence>
<feature type="transmembrane region" description="Helical" evidence="1">
    <location>
        <begin position="75"/>
        <end position="93"/>
    </location>
</feature>
<organism evidence="3 5">
    <name type="scientific">Enterococcus cecorum</name>
    <dbReference type="NCBI Taxonomy" id="44008"/>
    <lineage>
        <taxon>Bacteria</taxon>
        <taxon>Bacillati</taxon>
        <taxon>Bacillota</taxon>
        <taxon>Bacilli</taxon>
        <taxon>Lactobacillales</taxon>
        <taxon>Enterococcaceae</taxon>
        <taxon>Enterococcus</taxon>
    </lineage>
</organism>
<dbReference type="GeneID" id="60872377"/>
<evidence type="ECO:0000256" key="1">
    <source>
        <dbReference type="SAM" id="Phobius"/>
    </source>
</evidence>
<reference evidence="5" key="2">
    <citation type="submission" date="2017-04" db="EMBL/GenBank/DDBJ databases">
        <title>Function of individual gut microbiota members based on whole genome sequencing of pure cultures obtained from chicken caecum.</title>
        <authorList>
            <person name="Medvecky M."/>
            <person name="Cejkova D."/>
            <person name="Polansky O."/>
            <person name="Karasova D."/>
            <person name="Kubasova T."/>
            <person name="Cizek A."/>
            <person name="Rychlik I."/>
        </authorList>
    </citation>
    <scope>NUCLEOTIDE SEQUENCE [LARGE SCALE GENOMIC DNA]</scope>
    <source>
        <strain evidence="5">An144</strain>
    </source>
</reference>
<feature type="transmembrane region" description="Helical" evidence="1">
    <location>
        <begin position="145"/>
        <end position="165"/>
    </location>
</feature>
<dbReference type="InterPro" id="IPR006938">
    <property type="entry name" value="DUF624"/>
</dbReference>
<dbReference type="Proteomes" id="UP000252800">
    <property type="component" value="Unassembled WGS sequence"/>
</dbReference>
<evidence type="ECO:0000313" key="4">
    <source>
        <dbReference type="EMBL" id="RBR31835.1"/>
    </source>
</evidence>
<comment type="caution">
    <text evidence="3">The sequence shown here is derived from an EMBL/GenBank/DDBJ whole genome shotgun (WGS) entry which is preliminary data.</text>
</comment>
<dbReference type="EMBL" id="NFLC01000002">
    <property type="protein sequence ID" value="OUQ11668.1"/>
    <property type="molecule type" value="Genomic_DNA"/>
</dbReference>
<dbReference type="RefSeq" id="WP_016251004.1">
    <property type="nucleotide sequence ID" value="NZ_AP035890.1"/>
</dbReference>
<proteinExistence type="predicted"/>
<dbReference type="AlphaFoldDB" id="A0A0J0B6C0"/>
<feature type="transmembrane region" description="Helical" evidence="1">
    <location>
        <begin position="99"/>
        <end position="124"/>
    </location>
</feature>
<dbReference type="EMBL" id="LEOY01000002">
    <property type="protein sequence ID" value="RBR31835.1"/>
    <property type="molecule type" value="Genomic_DNA"/>
</dbReference>
<feature type="transmembrane region" description="Helical" evidence="1">
    <location>
        <begin position="171"/>
        <end position="189"/>
    </location>
</feature>
<keyword evidence="1" id="KW-1133">Transmembrane helix</keyword>
<evidence type="ECO:0000313" key="5">
    <source>
        <dbReference type="Proteomes" id="UP000196074"/>
    </source>
</evidence>
<sequence>MVSSGIQRGFYFIWTIIKLNMFFLLFSLMGGILLGIGPSFQTMVDLLSEYGLDYQNMTLSNYYINWKYNFRRSNLHFFIMEILTILVVYNLFLSTQMKGLVWFIADIIMVFILLLIMVMYLYLVQYESKYDISTINLFKLSFISVFFNFFGFLKIILGIITIIFITWNFKGLLLFATFALIAIWSEFSTKEKREIISRKLEENEEAYKANF</sequence>
<feature type="transmembrane region" description="Helical" evidence="1">
    <location>
        <begin position="12"/>
        <end position="36"/>
    </location>
</feature>
<gene>
    <name evidence="3" type="ORF">B5E88_02060</name>
    <name evidence="4" type="ORF">EB18_00258</name>
    <name evidence="2" type="ORF">U1294_02225</name>
</gene>
<dbReference type="Proteomes" id="UP000196074">
    <property type="component" value="Unassembled WGS sequence"/>
</dbReference>
<name>A0A0J0B6C0_9ENTE</name>
<evidence type="ECO:0000313" key="2">
    <source>
        <dbReference type="EMBL" id="MDZ5597044.1"/>
    </source>
</evidence>
<reference evidence="3" key="3">
    <citation type="journal article" date="2018" name="BMC Genomics">
        <title>Whole genome sequencing and function prediction of 133 gut anaerobes isolated from chicken caecum in pure cultures.</title>
        <authorList>
            <person name="Medvecky M."/>
            <person name="Cejkova D."/>
            <person name="Polansky O."/>
            <person name="Karasova D."/>
            <person name="Kubasova T."/>
            <person name="Cizek A."/>
            <person name="Rychlik I."/>
        </authorList>
    </citation>
    <scope>NUCLEOTIDE SEQUENCE</scope>
    <source>
        <strain evidence="3">An144</strain>
    </source>
</reference>
<keyword evidence="1" id="KW-0472">Membrane</keyword>
<keyword evidence="1" id="KW-0812">Transmembrane</keyword>
<evidence type="ECO:0000313" key="6">
    <source>
        <dbReference type="Proteomes" id="UP000252800"/>
    </source>
</evidence>
<dbReference type="EMBL" id="JAXOGL010000002">
    <property type="protein sequence ID" value="MDZ5597044.1"/>
    <property type="molecule type" value="Genomic_DNA"/>
</dbReference>
<reference evidence="2" key="4">
    <citation type="submission" date="2023-12" db="EMBL/GenBank/DDBJ databases">
        <title>Molecular genomic analyses of Enterococcus cecorum from sepsis oubreaks in broilers.</title>
        <authorList>
            <person name="Rhoads D."/>
            <person name="Alrubaye A."/>
        </authorList>
    </citation>
    <scope>NUCLEOTIDE SEQUENCE</scope>
    <source>
        <strain evidence="2">1755</strain>
    </source>
</reference>
<dbReference type="Proteomes" id="UP001290582">
    <property type="component" value="Unassembled WGS sequence"/>
</dbReference>
<dbReference type="Pfam" id="PF04854">
    <property type="entry name" value="DUF624"/>
    <property type="match status" value="1"/>
</dbReference>
<accession>A0A0J0B6C0</accession>
<protein>
    <submittedName>
        <fullName evidence="2">DUF624 domain-containing protein</fullName>
    </submittedName>
</protein>
<reference evidence="4 6" key="1">
    <citation type="submission" date="2015-06" db="EMBL/GenBank/DDBJ databases">
        <title>The Genome Sequence of Enterococcus cecorum 170AEA1.</title>
        <authorList>
            <consortium name="The Broad Institute Genomics Platform"/>
            <consortium name="The Broad Institute Genome Sequencing Center for Infectious Disease"/>
            <person name="Earl A.M."/>
            <person name="Van Tyne D."/>
            <person name="Lebreton F."/>
            <person name="Saavedra J.T."/>
            <person name="Gilmore M.S."/>
            <person name="Manson McGuire A."/>
            <person name="Clock S."/>
            <person name="Crupain M."/>
            <person name="Rangan U."/>
            <person name="Young S."/>
            <person name="Abouelleil A."/>
            <person name="Cao P."/>
            <person name="Chapman S.B."/>
            <person name="Griggs A."/>
            <person name="Priest M."/>
            <person name="Shea T."/>
            <person name="Wortman J."/>
            <person name="Nusbaum C."/>
            <person name="Birren B."/>
        </authorList>
    </citation>
    <scope>NUCLEOTIDE SEQUENCE [LARGE SCALE GENOMIC DNA]</scope>
    <source>
        <strain evidence="4 6">170AEA1</strain>
    </source>
</reference>